<accession>A0AAP0HF51</accession>
<comment type="caution">
    <text evidence="1">The sequence shown here is derived from an EMBL/GenBank/DDBJ whole genome shotgun (WGS) entry which is preliminary data.</text>
</comment>
<sequence length="95" mass="10290">MSHCPLLLCLVGDRSVRQRATAPLLHVVHRAAADFAGAAICAPPPIARALPSRPPLPTATSPLYVNLILPEPLLQNKKKRVFKRSAPICFASFEN</sequence>
<dbReference type="AlphaFoldDB" id="A0AAP0HF51"/>
<name>A0AAP0HF51_9MAGN</name>
<reference evidence="1 2" key="1">
    <citation type="submission" date="2024-01" db="EMBL/GenBank/DDBJ databases">
        <title>Genome assemblies of Stephania.</title>
        <authorList>
            <person name="Yang L."/>
        </authorList>
    </citation>
    <scope>NUCLEOTIDE SEQUENCE [LARGE SCALE GENOMIC DNA]</scope>
    <source>
        <strain evidence="1">YNDBR</strain>
        <tissue evidence="1">Leaf</tissue>
    </source>
</reference>
<evidence type="ECO:0000313" key="2">
    <source>
        <dbReference type="Proteomes" id="UP001420932"/>
    </source>
</evidence>
<protein>
    <submittedName>
        <fullName evidence="1">Uncharacterized protein</fullName>
    </submittedName>
</protein>
<proteinExistence type="predicted"/>
<organism evidence="1 2">
    <name type="scientific">Stephania yunnanensis</name>
    <dbReference type="NCBI Taxonomy" id="152371"/>
    <lineage>
        <taxon>Eukaryota</taxon>
        <taxon>Viridiplantae</taxon>
        <taxon>Streptophyta</taxon>
        <taxon>Embryophyta</taxon>
        <taxon>Tracheophyta</taxon>
        <taxon>Spermatophyta</taxon>
        <taxon>Magnoliopsida</taxon>
        <taxon>Ranunculales</taxon>
        <taxon>Menispermaceae</taxon>
        <taxon>Menispermoideae</taxon>
        <taxon>Cissampelideae</taxon>
        <taxon>Stephania</taxon>
    </lineage>
</organism>
<evidence type="ECO:0000313" key="1">
    <source>
        <dbReference type="EMBL" id="KAK9082422.1"/>
    </source>
</evidence>
<gene>
    <name evidence="1" type="ORF">Syun_031164</name>
</gene>
<dbReference type="EMBL" id="JBBNAF010000024">
    <property type="protein sequence ID" value="KAK9082422.1"/>
    <property type="molecule type" value="Genomic_DNA"/>
</dbReference>
<keyword evidence="2" id="KW-1185">Reference proteome</keyword>
<dbReference type="Proteomes" id="UP001420932">
    <property type="component" value="Unassembled WGS sequence"/>
</dbReference>